<dbReference type="eggNOG" id="KOG4308">
    <property type="taxonomic scope" value="Eukaryota"/>
</dbReference>
<evidence type="ECO:0000313" key="2">
    <source>
        <dbReference type="EMBL" id="EJK66649.1"/>
    </source>
</evidence>
<dbReference type="SUPFAM" id="SSF52047">
    <property type="entry name" value="RNI-like"/>
    <property type="match status" value="1"/>
</dbReference>
<reference evidence="2 3" key="1">
    <citation type="journal article" date="2012" name="Genome Biol.">
        <title>Genome and low-iron response of an oceanic diatom adapted to chronic iron limitation.</title>
        <authorList>
            <person name="Lommer M."/>
            <person name="Specht M."/>
            <person name="Roy A.S."/>
            <person name="Kraemer L."/>
            <person name="Andreson R."/>
            <person name="Gutowska M.A."/>
            <person name="Wolf J."/>
            <person name="Bergner S.V."/>
            <person name="Schilhabel M.B."/>
            <person name="Klostermeier U.C."/>
            <person name="Beiko R.G."/>
            <person name="Rosenstiel P."/>
            <person name="Hippler M."/>
            <person name="Laroche J."/>
        </authorList>
    </citation>
    <scope>NUCLEOTIDE SEQUENCE [LARGE SCALE GENOMIC DNA]</scope>
    <source>
        <strain evidence="2 3">CCMP1005</strain>
    </source>
</reference>
<feature type="compositionally biased region" description="Basic and acidic residues" evidence="1">
    <location>
        <begin position="228"/>
        <end position="246"/>
    </location>
</feature>
<accession>K0SNW3</accession>
<name>K0SNW3_THAOC</name>
<gene>
    <name evidence="2" type="ORF">THAOC_12414</name>
</gene>
<keyword evidence="3" id="KW-1185">Reference proteome</keyword>
<dbReference type="AlphaFoldDB" id="K0SNW3"/>
<dbReference type="OrthoDB" id="42132at2759"/>
<protein>
    <submittedName>
        <fullName evidence="2">Uncharacterized protein</fullName>
    </submittedName>
</protein>
<proteinExistence type="predicted"/>
<dbReference type="Gene3D" id="3.80.10.10">
    <property type="entry name" value="Ribonuclease Inhibitor"/>
    <property type="match status" value="1"/>
</dbReference>
<comment type="caution">
    <text evidence="2">The sequence shown here is derived from an EMBL/GenBank/DDBJ whole genome shotgun (WGS) entry which is preliminary data.</text>
</comment>
<dbReference type="EMBL" id="AGNL01014576">
    <property type="protein sequence ID" value="EJK66649.1"/>
    <property type="molecule type" value="Genomic_DNA"/>
</dbReference>
<dbReference type="InterPro" id="IPR032675">
    <property type="entry name" value="LRR_dom_sf"/>
</dbReference>
<dbReference type="Proteomes" id="UP000266841">
    <property type="component" value="Unassembled WGS sequence"/>
</dbReference>
<feature type="region of interest" description="Disordered" evidence="1">
    <location>
        <begin position="102"/>
        <end position="258"/>
    </location>
</feature>
<evidence type="ECO:0000256" key="1">
    <source>
        <dbReference type="SAM" id="MobiDB-lite"/>
    </source>
</evidence>
<sequence length="378" mass="41771">MLPFSREKIAPVLKQIGSNDPDLTSVNLCHKRITNKQVLQIADALGGNTHVTEIWLTNNEISDESSDGIAKTTSAGAVGYLMSALEGNRTVLEVYLGGNKIGTKGDLKPSRPPSCVGVQHAPGQLGDNRPRTRGQRDMRRRRQDAPRRRRAEHDAADTQDDGERRRERLAAHQVDQRAAEEEPRGGQAAVRGGAPRAGDAQAEEAREGEEEDIEVKQEPRRRGQKRRRSEEAEGRRAEKKRLETGGEAHFGAAPHPLSRRVHSKRFGKDVEWGPYSEYNDNMIPLKVIASSWSLQSTLNPTRNQLHLLRKDADVLLGFYPRASVFGTISNNLQGVFRGHGRWTANAGHVAAHALVRNETAALVTTADQAELADEIRGE</sequence>
<organism evidence="2 3">
    <name type="scientific">Thalassiosira oceanica</name>
    <name type="common">Marine diatom</name>
    <dbReference type="NCBI Taxonomy" id="159749"/>
    <lineage>
        <taxon>Eukaryota</taxon>
        <taxon>Sar</taxon>
        <taxon>Stramenopiles</taxon>
        <taxon>Ochrophyta</taxon>
        <taxon>Bacillariophyta</taxon>
        <taxon>Coscinodiscophyceae</taxon>
        <taxon>Thalassiosirophycidae</taxon>
        <taxon>Thalassiosirales</taxon>
        <taxon>Thalassiosiraceae</taxon>
        <taxon>Thalassiosira</taxon>
    </lineage>
</organism>
<feature type="compositionally biased region" description="Basic and acidic residues" evidence="1">
    <location>
        <begin position="128"/>
        <end position="184"/>
    </location>
</feature>
<evidence type="ECO:0000313" key="3">
    <source>
        <dbReference type="Proteomes" id="UP000266841"/>
    </source>
</evidence>